<dbReference type="GO" id="GO:0030154">
    <property type="term" value="P:cell differentiation"/>
    <property type="evidence" value="ECO:0007669"/>
    <property type="project" value="TreeGrafter"/>
</dbReference>
<dbReference type="InterPro" id="IPR008984">
    <property type="entry name" value="SMAD_FHA_dom_sf"/>
</dbReference>
<sequence>MDQQFSPFAAPASQQQYVPIEMQSLQHHPSSVMQRQPSQAAMQPHQQPPIGIQPPIGYHGAPSNFNHQAVHFEQQPYSTQYNEPTMGAIEEFPHVYGNIPVTNAEFYENNIHERCTKTPDNVVINGENPKLREVMKNQAPNVIGNNAAAAQRKRKNPSNKVITNDSKVQINNTVVTEPSSTNTFVNSNTPITTSPATPSVQNETNTFKSNQETEKPKGFTPAELARLARVTQDISQKLQSEMQNESFNNWKNDSFNPHQVPYAVNPLMQPHYVQSSFPANVGSVRYPPLQPPPNSSHIRPPPNFRPELSTTLSLSQTNAPLSDELLTERENTILSQLLEEEVSPLKQPSLAHYELHKEHYAQKFGIPVHKDAANSDDASRGNSRRGSKAETSDILRLDLNKPGPCNKDIVSEVTSPSIINLPGTVASSHYVDSLPGPSSSKQTSSGTVSQNKKPVQNPNITMAEIIAQLSEKDPNFKIVSRKNDSQRKENSGLNSGAPLQQNPTTRFIPQVPSYSNRPIAEHYIIPPAPPGPQRVLRFFRPERPAPRPRPPPPSYEVPLTYPTHTHIPAHYSPNSVVKNGDIKHMENAEFDRLPPSYIQQPAQIPHLMPRDPVPRFSNNSSMYSEEQNARLREVFQTAHQISRERNAIENAHPNRPHIPSVIPPIQVPDTTPHCDFPVARARFGVQRKGLDNALRDANDNVVNPAGLNFLTVTPLEAVKAHYNMMLTIGYPDYIMGYDKFKKIEPYTNLSMQIKPAFWCTIDYYEADQKIGDSYQAPHNYPNISIDGGVNPSAPNRFCLGSLSSIRREKVSERVLRAIRSGVVLRSKNEGDVWLTNTTGFPIFVQSFHLDIQAFRAIFDEPHRFEPGTTVKIFDLRQVRDEILQRNAFRRYWDHIKRGTASIESLTHDVEKMKLYASKNTGVDDLRRLCTVRISFIKGFGLAYERSTIERCPCWVEIRITRALQILDEVLQQ</sequence>
<keyword evidence="1" id="KW-0805">Transcription regulation</keyword>
<dbReference type="PROSITE" id="PS51076">
    <property type="entry name" value="MH2"/>
    <property type="match status" value="1"/>
</dbReference>
<feature type="region of interest" description="Disordered" evidence="3">
    <location>
        <begin position="179"/>
        <end position="216"/>
    </location>
</feature>
<dbReference type="InterPro" id="IPR017855">
    <property type="entry name" value="SMAD-like_dom_sf"/>
</dbReference>
<dbReference type="Pfam" id="PF03166">
    <property type="entry name" value="MH2"/>
    <property type="match status" value="1"/>
</dbReference>
<keyword evidence="5" id="KW-1185">Reference proteome</keyword>
<feature type="region of interest" description="Disordered" evidence="3">
    <location>
        <begin position="430"/>
        <end position="459"/>
    </location>
</feature>
<evidence type="ECO:0000313" key="6">
    <source>
        <dbReference type="WBParaSite" id="PSU_v2.g7965.t1"/>
    </source>
</evidence>
<feature type="compositionally biased region" description="Basic and acidic residues" evidence="3">
    <location>
        <begin position="481"/>
        <end position="490"/>
    </location>
</feature>
<reference evidence="6" key="1">
    <citation type="submission" date="2022-11" db="UniProtKB">
        <authorList>
            <consortium name="WormBaseParasite"/>
        </authorList>
    </citation>
    <scope>IDENTIFICATION</scope>
</reference>
<dbReference type="WBParaSite" id="PSU_v2.g7965.t1">
    <property type="protein sequence ID" value="PSU_v2.g7965.t1"/>
    <property type="gene ID" value="PSU_v2.g7965"/>
</dbReference>
<feature type="compositionally biased region" description="Polar residues" evidence="3">
    <location>
        <begin position="491"/>
        <end position="506"/>
    </location>
</feature>
<dbReference type="GO" id="GO:0071144">
    <property type="term" value="C:heteromeric SMAD protein complex"/>
    <property type="evidence" value="ECO:0007669"/>
    <property type="project" value="TreeGrafter"/>
</dbReference>
<feature type="region of interest" description="Disordered" evidence="3">
    <location>
        <begin position="366"/>
        <end position="401"/>
    </location>
</feature>
<dbReference type="AlphaFoldDB" id="A0A914Z5K5"/>
<dbReference type="GO" id="GO:0050793">
    <property type="term" value="P:regulation of developmental process"/>
    <property type="evidence" value="ECO:0007669"/>
    <property type="project" value="UniProtKB-ARBA"/>
</dbReference>
<feature type="compositionally biased region" description="Polar residues" evidence="3">
    <location>
        <begin position="179"/>
        <end position="210"/>
    </location>
</feature>
<dbReference type="SUPFAM" id="SSF49879">
    <property type="entry name" value="SMAD/FHA domain"/>
    <property type="match status" value="1"/>
</dbReference>
<name>A0A914Z5K5_9BILA</name>
<dbReference type="GO" id="GO:0051239">
    <property type="term" value="P:regulation of multicellular organismal process"/>
    <property type="evidence" value="ECO:0007669"/>
    <property type="project" value="UniProtKB-ARBA"/>
</dbReference>
<protein>
    <submittedName>
        <fullName evidence="6">MH2 domain-containing protein</fullName>
    </submittedName>
</protein>
<feature type="compositionally biased region" description="Low complexity" evidence="3">
    <location>
        <begin position="433"/>
        <end position="450"/>
    </location>
</feature>
<evidence type="ECO:0000256" key="1">
    <source>
        <dbReference type="ARBA" id="ARBA00023015"/>
    </source>
</evidence>
<feature type="domain" description="MH2" evidence="4">
    <location>
        <begin position="758"/>
        <end position="972"/>
    </location>
</feature>
<proteinExistence type="predicted"/>
<evidence type="ECO:0000256" key="3">
    <source>
        <dbReference type="SAM" id="MobiDB-lite"/>
    </source>
</evidence>
<dbReference type="GO" id="GO:0070411">
    <property type="term" value="F:I-SMAD binding"/>
    <property type="evidence" value="ECO:0007669"/>
    <property type="project" value="TreeGrafter"/>
</dbReference>
<dbReference type="GO" id="GO:0009791">
    <property type="term" value="P:post-embryonic development"/>
    <property type="evidence" value="ECO:0007669"/>
    <property type="project" value="UniProtKB-ARBA"/>
</dbReference>
<keyword evidence="2" id="KW-0804">Transcription</keyword>
<dbReference type="InterPro" id="IPR013790">
    <property type="entry name" value="Dwarfin"/>
</dbReference>
<dbReference type="GO" id="GO:0009653">
    <property type="term" value="P:anatomical structure morphogenesis"/>
    <property type="evidence" value="ECO:0007669"/>
    <property type="project" value="TreeGrafter"/>
</dbReference>
<dbReference type="GO" id="GO:0030509">
    <property type="term" value="P:BMP signaling pathway"/>
    <property type="evidence" value="ECO:0007669"/>
    <property type="project" value="TreeGrafter"/>
</dbReference>
<dbReference type="Gene3D" id="2.60.200.10">
    <property type="match status" value="1"/>
</dbReference>
<dbReference type="GO" id="GO:0000981">
    <property type="term" value="F:DNA-binding transcription factor activity, RNA polymerase II-specific"/>
    <property type="evidence" value="ECO:0007669"/>
    <property type="project" value="TreeGrafter"/>
</dbReference>
<evidence type="ECO:0000256" key="2">
    <source>
        <dbReference type="ARBA" id="ARBA00023163"/>
    </source>
</evidence>
<evidence type="ECO:0000313" key="5">
    <source>
        <dbReference type="Proteomes" id="UP000887577"/>
    </source>
</evidence>
<feature type="region of interest" description="Disordered" evidence="3">
    <location>
        <begin position="481"/>
        <end position="506"/>
    </location>
</feature>
<dbReference type="PANTHER" id="PTHR13703:SF45">
    <property type="entry name" value="MOTHERS AGAINST DECAPENTAPLEGIC HOMOLOG"/>
    <property type="match status" value="1"/>
</dbReference>
<dbReference type="InterPro" id="IPR001132">
    <property type="entry name" value="SMAD_dom_Dwarfin-type"/>
</dbReference>
<dbReference type="PANTHER" id="PTHR13703">
    <property type="entry name" value="SMAD"/>
    <property type="match status" value="1"/>
</dbReference>
<dbReference type="SMART" id="SM00524">
    <property type="entry name" value="DWB"/>
    <property type="match status" value="1"/>
</dbReference>
<feature type="compositionally biased region" description="Basic and acidic residues" evidence="3">
    <location>
        <begin position="368"/>
        <end position="379"/>
    </location>
</feature>
<dbReference type="GO" id="GO:0000978">
    <property type="term" value="F:RNA polymerase II cis-regulatory region sequence-specific DNA binding"/>
    <property type="evidence" value="ECO:0007669"/>
    <property type="project" value="TreeGrafter"/>
</dbReference>
<organism evidence="5 6">
    <name type="scientific">Panagrolaimus superbus</name>
    <dbReference type="NCBI Taxonomy" id="310955"/>
    <lineage>
        <taxon>Eukaryota</taxon>
        <taxon>Metazoa</taxon>
        <taxon>Ecdysozoa</taxon>
        <taxon>Nematoda</taxon>
        <taxon>Chromadorea</taxon>
        <taxon>Rhabditida</taxon>
        <taxon>Tylenchina</taxon>
        <taxon>Panagrolaimomorpha</taxon>
        <taxon>Panagrolaimoidea</taxon>
        <taxon>Panagrolaimidae</taxon>
        <taxon>Panagrolaimus</taxon>
    </lineage>
</organism>
<feature type="compositionally biased region" description="Basic and acidic residues" evidence="3">
    <location>
        <begin position="387"/>
        <end position="399"/>
    </location>
</feature>
<accession>A0A914Z5K5</accession>
<dbReference type="GO" id="GO:0060395">
    <property type="term" value="P:SMAD protein signal transduction"/>
    <property type="evidence" value="ECO:0007669"/>
    <property type="project" value="TreeGrafter"/>
</dbReference>
<dbReference type="Proteomes" id="UP000887577">
    <property type="component" value="Unplaced"/>
</dbReference>
<evidence type="ECO:0000259" key="4">
    <source>
        <dbReference type="PROSITE" id="PS51076"/>
    </source>
</evidence>